<dbReference type="InterPro" id="IPR001633">
    <property type="entry name" value="EAL_dom"/>
</dbReference>
<feature type="transmembrane region" description="Helical" evidence="1">
    <location>
        <begin position="166"/>
        <end position="192"/>
    </location>
</feature>
<reference evidence="5" key="1">
    <citation type="submission" date="2023-06" db="EMBL/GenBank/DDBJ databases">
        <title>Sysu t00039.</title>
        <authorList>
            <person name="Gao L."/>
            <person name="Fang B.-Z."/>
            <person name="Li W.-J."/>
        </authorList>
    </citation>
    <scope>NUCLEOTIDE SEQUENCE</scope>
    <source>
        <strain evidence="5">SYSU T00039</strain>
    </source>
</reference>
<feature type="transmembrane region" description="Helical" evidence="1">
    <location>
        <begin position="54"/>
        <end position="72"/>
    </location>
</feature>
<name>A0AAW7M4X2_9MICO</name>
<dbReference type="GO" id="GO:0071111">
    <property type="term" value="F:cyclic-guanylate-specific phosphodiesterase activity"/>
    <property type="evidence" value="ECO:0007669"/>
    <property type="project" value="UniProtKB-EC"/>
</dbReference>
<dbReference type="InterPro" id="IPR050706">
    <property type="entry name" value="Cyclic-di-GMP_PDE-like"/>
</dbReference>
<keyword evidence="1" id="KW-0472">Membrane</keyword>
<keyword evidence="5" id="KW-0378">Hydrolase</keyword>
<dbReference type="EMBL" id="JAUHQB010000010">
    <property type="protein sequence ID" value="MDN4484295.1"/>
    <property type="molecule type" value="Genomic_DNA"/>
</dbReference>
<dbReference type="EMBL" id="JAUHPX010000003">
    <property type="protein sequence ID" value="MDN4487817.1"/>
    <property type="molecule type" value="Genomic_DNA"/>
</dbReference>
<feature type="domain" description="EAL" evidence="2">
    <location>
        <begin position="424"/>
        <end position="677"/>
    </location>
</feature>
<reference evidence="4 7" key="2">
    <citation type="submission" date="2023-06" db="EMBL/GenBank/DDBJ databases">
        <title>SYSU T0a273.</title>
        <authorList>
            <person name="Gao L."/>
            <person name="Fang B.-Z."/>
            <person name="Li W.-J."/>
        </authorList>
    </citation>
    <scope>NUCLEOTIDE SEQUENCE [LARGE SCALE GENOMIC DNA]</scope>
    <source>
        <strain evidence="4 7">SYSU T0a273</strain>
    </source>
</reference>
<dbReference type="PANTHER" id="PTHR33121:SF70">
    <property type="entry name" value="SIGNALING PROTEIN YKOW"/>
    <property type="match status" value="1"/>
</dbReference>
<dbReference type="Proteomes" id="UP001172737">
    <property type="component" value="Unassembled WGS sequence"/>
</dbReference>
<organism evidence="5 6">
    <name type="scientific">Demequina lignilytica</name>
    <dbReference type="NCBI Taxonomy" id="3051663"/>
    <lineage>
        <taxon>Bacteria</taxon>
        <taxon>Bacillati</taxon>
        <taxon>Actinomycetota</taxon>
        <taxon>Actinomycetes</taxon>
        <taxon>Micrococcales</taxon>
        <taxon>Demequinaceae</taxon>
        <taxon>Demequina</taxon>
    </lineage>
</organism>
<dbReference type="SMART" id="SM00267">
    <property type="entry name" value="GGDEF"/>
    <property type="match status" value="1"/>
</dbReference>
<evidence type="ECO:0000256" key="1">
    <source>
        <dbReference type="SAM" id="Phobius"/>
    </source>
</evidence>
<dbReference type="NCBIfam" id="TIGR00254">
    <property type="entry name" value="GGDEF"/>
    <property type="match status" value="1"/>
</dbReference>
<keyword evidence="1" id="KW-0812">Transmembrane</keyword>
<evidence type="ECO:0000313" key="7">
    <source>
        <dbReference type="Proteomes" id="UP001172756"/>
    </source>
</evidence>
<feature type="transmembrane region" description="Helical" evidence="1">
    <location>
        <begin position="92"/>
        <end position="114"/>
    </location>
</feature>
<evidence type="ECO:0000313" key="5">
    <source>
        <dbReference type="EMBL" id="MDN4487817.1"/>
    </source>
</evidence>
<dbReference type="RefSeq" id="WP_301119181.1">
    <property type="nucleotide sequence ID" value="NZ_JAUHPX010000003.1"/>
</dbReference>
<dbReference type="InterPro" id="IPR029787">
    <property type="entry name" value="Nucleotide_cyclase"/>
</dbReference>
<gene>
    <name evidence="4" type="ORF">QQ002_12155</name>
    <name evidence="5" type="ORF">QQX10_06505</name>
</gene>
<dbReference type="Gene3D" id="3.20.20.450">
    <property type="entry name" value="EAL domain"/>
    <property type="match status" value="1"/>
</dbReference>
<feature type="domain" description="GGDEF" evidence="3">
    <location>
        <begin position="285"/>
        <end position="415"/>
    </location>
</feature>
<dbReference type="SMART" id="SM00052">
    <property type="entry name" value="EAL"/>
    <property type="match status" value="1"/>
</dbReference>
<dbReference type="PROSITE" id="PS50883">
    <property type="entry name" value="EAL"/>
    <property type="match status" value="1"/>
</dbReference>
<keyword evidence="5" id="KW-0548">Nucleotidyltransferase</keyword>
<accession>A0AAW7M4X2</accession>
<comment type="caution">
    <text evidence="5">The sequence shown here is derived from an EMBL/GenBank/DDBJ whole genome shotgun (WGS) entry which is preliminary data.</text>
</comment>
<keyword evidence="5" id="KW-0808">Transferase</keyword>
<dbReference type="AlphaFoldDB" id="A0AAW7M4X2"/>
<dbReference type="EC" id="3.1.4.52" evidence="5"/>
<dbReference type="SUPFAM" id="SSF55073">
    <property type="entry name" value="Nucleotide cyclase"/>
    <property type="match status" value="1"/>
</dbReference>
<sequence length="683" mass="72175">MELTPAVGEDGARDSRPGPSSALDAYVAAVTALGLVGIVAVTVLTPWSDVFSQVVLWPALVLAVGAIIGEVRPVRLVRDTSEVRTLSTSAPFVLALLAVAGGGIAVVVQAIASLTDDALSKRPLKKSLFNTAQYALSVMAARAVFAALTGVPFFGGPAAVHGSDILALLVAGAVMVAVNWVLVAGVISLAFRERFLTVLSEEKGFTLLIHAVLVSIGGIAAVVADDGVLALILLVAPVVAAHLSATVAARYAHDAAHDPLTNLRNRTQLQRTLDRVLARHDKTRPETSLVMLDLDHFKDVNDTLGHGVGDHILVSVAERLEAGVPGDSPVYRIGGDEYAVVVEGGVDAAQRVARDLLAALDEPLHTDELDLLMRASVGVATAPEHGDTREELMKHAEIALYHAKVERDRVSTYAPELDRRTVDRLRLLADLRAAFEAQELHVVYQPQVELASGKVVAAEALVRWTHPTRGLVPTDDFIALAESSGLIVPLTAFVLDTSLAQAAAWHAEGHRIRIAVNLSARHLSDLDLPDQVAAALARHDFPPGALVLEVTETGILTDPFRAEVVVRALRGQGVEISIDDYGTGNSSLTHLKRLRVDELKIDRSFVSNVVRDSHDHAIARSTVALATALGLRVVAEGIEDQATAEALSALGCGIGQGYHLGRPELAEVLTARLEGAAVPGEGA</sequence>
<dbReference type="InterPro" id="IPR035919">
    <property type="entry name" value="EAL_sf"/>
</dbReference>
<feature type="transmembrane region" description="Helical" evidence="1">
    <location>
        <begin position="25"/>
        <end position="47"/>
    </location>
</feature>
<dbReference type="PROSITE" id="PS50887">
    <property type="entry name" value="GGDEF"/>
    <property type="match status" value="1"/>
</dbReference>
<keyword evidence="1" id="KW-1133">Transmembrane helix</keyword>
<dbReference type="GO" id="GO:0052621">
    <property type="term" value="F:diguanylate cyclase activity"/>
    <property type="evidence" value="ECO:0007669"/>
    <property type="project" value="UniProtKB-EC"/>
</dbReference>
<evidence type="ECO:0000259" key="2">
    <source>
        <dbReference type="PROSITE" id="PS50883"/>
    </source>
</evidence>
<dbReference type="Pfam" id="PF00990">
    <property type="entry name" value="GGDEF"/>
    <property type="match status" value="1"/>
</dbReference>
<feature type="transmembrane region" description="Helical" evidence="1">
    <location>
        <begin position="134"/>
        <end position="154"/>
    </location>
</feature>
<dbReference type="InterPro" id="IPR043128">
    <property type="entry name" value="Rev_trsase/Diguanyl_cyclase"/>
</dbReference>
<dbReference type="Gene3D" id="3.30.70.270">
    <property type="match status" value="1"/>
</dbReference>
<dbReference type="SUPFAM" id="SSF141868">
    <property type="entry name" value="EAL domain-like"/>
    <property type="match status" value="1"/>
</dbReference>
<dbReference type="EC" id="2.7.7.65" evidence="5"/>
<dbReference type="Proteomes" id="UP001172756">
    <property type="component" value="Unassembled WGS sequence"/>
</dbReference>
<evidence type="ECO:0000313" key="4">
    <source>
        <dbReference type="EMBL" id="MDN4484295.1"/>
    </source>
</evidence>
<proteinExistence type="predicted"/>
<dbReference type="PANTHER" id="PTHR33121">
    <property type="entry name" value="CYCLIC DI-GMP PHOSPHODIESTERASE PDEF"/>
    <property type="match status" value="1"/>
</dbReference>
<feature type="transmembrane region" description="Helical" evidence="1">
    <location>
        <begin position="204"/>
        <end position="223"/>
    </location>
</feature>
<dbReference type="CDD" id="cd01949">
    <property type="entry name" value="GGDEF"/>
    <property type="match status" value="1"/>
</dbReference>
<protein>
    <submittedName>
        <fullName evidence="5">Bifunctional diguanylate cyclase/phosphodiesterase</fullName>
        <ecNumber evidence="5">2.7.7.65</ecNumber>
        <ecNumber evidence="5">3.1.4.52</ecNumber>
    </submittedName>
</protein>
<keyword evidence="6" id="KW-1185">Reference proteome</keyword>
<dbReference type="CDD" id="cd01948">
    <property type="entry name" value="EAL"/>
    <property type="match status" value="1"/>
</dbReference>
<dbReference type="InterPro" id="IPR000160">
    <property type="entry name" value="GGDEF_dom"/>
</dbReference>
<evidence type="ECO:0000259" key="3">
    <source>
        <dbReference type="PROSITE" id="PS50887"/>
    </source>
</evidence>
<dbReference type="Pfam" id="PF00563">
    <property type="entry name" value="EAL"/>
    <property type="match status" value="1"/>
</dbReference>
<evidence type="ECO:0000313" key="6">
    <source>
        <dbReference type="Proteomes" id="UP001172737"/>
    </source>
</evidence>